<feature type="disulfide bond" evidence="1">
    <location>
        <begin position="103"/>
        <end position="112"/>
    </location>
</feature>
<sequence>MRIVALITCFLFPIVRTDESPFHRTVKTNCDLSSLENDSFSSVYPVDNDTVVILKGTNSILKDCEVQYAPQNDSENCEELCAPHGRCSLREAGTPIEHYECLCDYGYRGMHCEEKIRTKFALMYFVWICVLVEFALIMIAIKRYANRKFFESPLPAQRFVDIMISRCKKKQEDLKKNN</sequence>
<feature type="signal peptide" evidence="3">
    <location>
        <begin position="1"/>
        <end position="17"/>
    </location>
</feature>
<comment type="caution">
    <text evidence="5">The sequence shown here is derived from an EMBL/GenBank/DDBJ whole genome shotgun (WGS) entry which is preliminary data.</text>
</comment>
<feature type="transmembrane region" description="Helical" evidence="2">
    <location>
        <begin position="121"/>
        <end position="141"/>
    </location>
</feature>
<dbReference type="PROSITE" id="PS01186">
    <property type="entry name" value="EGF_2"/>
    <property type="match status" value="1"/>
</dbReference>
<dbReference type="SUPFAM" id="SSF57196">
    <property type="entry name" value="EGF/Laminin"/>
    <property type="match status" value="1"/>
</dbReference>
<feature type="chain" id="PRO_5045437672" description="EGF-like domain-containing protein" evidence="3">
    <location>
        <begin position="18"/>
        <end position="178"/>
    </location>
</feature>
<organism evidence="5 6">
    <name type="scientific">Necator americanus</name>
    <name type="common">Human hookworm</name>
    <dbReference type="NCBI Taxonomy" id="51031"/>
    <lineage>
        <taxon>Eukaryota</taxon>
        <taxon>Metazoa</taxon>
        <taxon>Ecdysozoa</taxon>
        <taxon>Nematoda</taxon>
        <taxon>Chromadorea</taxon>
        <taxon>Rhabditida</taxon>
        <taxon>Rhabditina</taxon>
        <taxon>Rhabditomorpha</taxon>
        <taxon>Strongyloidea</taxon>
        <taxon>Ancylostomatidae</taxon>
        <taxon>Bunostominae</taxon>
        <taxon>Necator</taxon>
    </lineage>
</organism>
<keyword evidence="2" id="KW-0472">Membrane</keyword>
<name>A0ABR1DUN9_NECAM</name>
<accession>A0ABR1DUN9</accession>
<keyword evidence="1" id="KW-1015">Disulfide bond</keyword>
<protein>
    <recommendedName>
        <fullName evidence="4">EGF-like domain-containing protein</fullName>
    </recommendedName>
</protein>
<keyword evidence="2" id="KW-0812">Transmembrane</keyword>
<reference evidence="5 6" key="1">
    <citation type="submission" date="2023-08" db="EMBL/GenBank/DDBJ databases">
        <title>A Necator americanus chromosomal reference genome.</title>
        <authorList>
            <person name="Ilik V."/>
            <person name="Petrzelkova K.J."/>
            <person name="Pardy F."/>
            <person name="Fuh T."/>
            <person name="Niatou-Singa F.S."/>
            <person name="Gouil Q."/>
            <person name="Baker L."/>
            <person name="Ritchie M.E."/>
            <person name="Jex A.R."/>
            <person name="Gazzola D."/>
            <person name="Li H."/>
            <person name="Toshio Fujiwara R."/>
            <person name="Zhan B."/>
            <person name="Aroian R.V."/>
            <person name="Pafco B."/>
            <person name="Schwarz E.M."/>
        </authorList>
    </citation>
    <scope>NUCLEOTIDE SEQUENCE [LARGE SCALE GENOMIC DNA]</scope>
    <source>
        <strain evidence="5 6">Aroian</strain>
        <tissue evidence="5">Whole animal</tissue>
    </source>
</reference>
<evidence type="ECO:0000313" key="6">
    <source>
        <dbReference type="Proteomes" id="UP001303046"/>
    </source>
</evidence>
<evidence type="ECO:0000313" key="5">
    <source>
        <dbReference type="EMBL" id="KAK6754159.1"/>
    </source>
</evidence>
<dbReference type="EMBL" id="JAVFWL010000005">
    <property type="protein sequence ID" value="KAK6754159.1"/>
    <property type="molecule type" value="Genomic_DNA"/>
</dbReference>
<feature type="domain" description="EGF-like" evidence="4">
    <location>
        <begin position="73"/>
        <end position="113"/>
    </location>
</feature>
<evidence type="ECO:0000256" key="1">
    <source>
        <dbReference type="PROSITE-ProRule" id="PRU00076"/>
    </source>
</evidence>
<dbReference type="Gene3D" id="2.10.25.10">
    <property type="entry name" value="Laminin"/>
    <property type="match status" value="1"/>
</dbReference>
<keyword evidence="2" id="KW-1133">Transmembrane helix</keyword>
<evidence type="ECO:0000256" key="2">
    <source>
        <dbReference type="SAM" id="Phobius"/>
    </source>
</evidence>
<dbReference type="PROSITE" id="PS50026">
    <property type="entry name" value="EGF_3"/>
    <property type="match status" value="1"/>
</dbReference>
<proteinExistence type="predicted"/>
<keyword evidence="6" id="KW-1185">Reference proteome</keyword>
<dbReference type="InterPro" id="IPR000742">
    <property type="entry name" value="EGF"/>
</dbReference>
<gene>
    <name evidence="5" type="primary">Necator_chrV.g18056</name>
    <name evidence="5" type="ORF">RB195_013266</name>
</gene>
<comment type="caution">
    <text evidence="1">Lacks conserved residue(s) required for the propagation of feature annotation.</text>
</comment>
<keyword evidence="1" id="KW-0245">EGF-like domain</keyword>
<dbReference type="Pfam" id="PF23106">
    <property type="entry name" value="EGF_Teneurin"/>
    <property type="match status" value="1"/>
</dbReference>
<dbReference type="Proteomes" id="UP001303046">
    <property type="component" value="Unassembled WGS sequence"/>
</dbReference>
<evidence type="ECO:0000259" key="4">
    <source>
        <dbReference type="PROSITE" id="PS50026"/>
    </source>
</evidence>
<keyword evidence="3" id="KW-0732">Signal</keyword>
<feature type="disulfide bond" evidence="1">
    <location>
        <begin position="77"/>
        <end position="87"/>
    </location>
</feature>
<evidence type="ECO:0000256" key="3">
    <source>
        <dbReference type="SAM" id="SignalP"/>
    </source>
</evidence>
<dbReference type="PROSITE" id="PS00022">
    <property type="entry name" value="EGF_1"/>
    <property type="match status" value="1"/>
</dbReference>